<organism evidence="2 3">
    <name type="scientific">Podospora aff. communis PSN243</name>
    <dbReference type="NCBI Taxonomy" id="3040156"/>
    <lineage>
        <taxon>Eukaryota</taxon>
        <taxon>Fungi</taxon>
        <taxon>Dikarya</taxon>
        <taxon>Ascomycota</taxon>
        <taxon>Pezizomycotina</taxon>
        <taxon>Sordariomycetes</taxon>
        <taxon>Sordariomycetidae</taxon>
        <taxon>Sordariales</taxon>
        <taxon>Podosporaceae</taxon>
        <taxon>Podospora</taxon>
    </lineage>
</organism>
<comment type="caution">
    <text evidence="2">The sequence shown here is derived from an EMBL/GenBank/DDBJ whole genome shotgun (WGS) entry which is preliminary data.</text>
</comment>
<name>A0AAV9GEB3_9PEZI</name>
<feature type="region of interest" description="Disordered" evidence="1">
    <location>
        <begin position="279"/>
        <end position="382"/>
    </location>
</feature>
<dbReference type="SUPFAM" id="SSF48403">
    <property type="entry name" value="Ankyrin repeat"/>
    <property type="match status" value="1"/>
</dbReference>
<dbReference type="Pfam" id="PF12796">
    <property type="entry name" value="Ank_2"/>
    <property type="match status" value="1"/>
</dbReference>
<dbReference type="Gene3D" id="1.25.40.20">
    <property type="entry name" value="Ankyrin repeat-containing domain"/>
    <property type="match status" value="1"/>
</dbReference>
<dbReference type="EMBL" id="MU865957">
    <property type="protein sequence ID" value="KAK4446424.1"/>
    <property type="molecule type" value="Genomic_DNA"/>
</dbReference>
<sequence length="382" mass="41941">MAHKMNHQQKSRLLEDIQRGDYSTLDIELTVAARKHDTTKAHILQSLIDPQGRNILHHAAHHNKDGIKFLRGPTISNIPLDVLASLVSQEDSNGETPFLYAIRHTTHLKSIEVIAELSSEADESIFFATNTRGMGAAHIAAEVDNVAALKYLRNGEFNVNAPMENGDRPVHIAARLGCVKTLKFLSSVESTSILLHCRNKTGKCAVELACAHGRQAAISFIQDTFGPDMERYARFRMYLVGKVTGTRTCTGLARKSPWPARTRVLKESKLSVMRLVDDPWDSDEDAEGNSVSEMDWISGTDSEMSAGTDSDTASEGGGGNKRSVEGDDSGETQTRSGTVMVVRTRKSQVDMEVDDNPKRPPKRGRSSSPEEGPRRNGFPMSA</sequence>
<keyword evidence="3" id="KW-1185">Reference proteome</keyword>
<dbReference type="InterPro" id="IPR002110">
    <property type="entry name" value="Ankyrin_rpt"/>
</dbReference>
<dbReference type="PANTHER" id="PTHR24121:SF23">
    <property type="entry name" value="NO MECHANORECEPTOR POTENTIAL C, ISOFORM H"/>
    <property type="match status" value="1"/>
</dbReference>
<reference evidence="2" key="1">
    <citation type="journal article" date="2023" name="Mol. Phylogenet. Evol.">
        <title>Genome-scale phylogeny and comparative genomics of the fungal order Sordariales.</title>
        <authorList>
            <person name="Hensen N."/>
            <person name="Bonometti L."/>
            <person name="Westerberg I."/>
            <person name="Brannstrom I.O."/>
            <person name="Guillou S."/>
            <person name="Cros-Aarteil S."/>
            <person name="Calhoun S."/>
            <person name="Haridas S."/>
            <person name="Kuo A."/>
            <person name="Mondo S."/>
            <person name="Pangilinan J."/>
            <person name="Riley R."/>
            <person name="LaButti K."/>
            <person name="Andreopoulos B."/>
            <person name="Lipzen A."/>
            <person name="Chen C."/>
            <person name="Yan M."/>
            <person name="Daum C."/>
            <person name="Ng V."/>
            <person name="Clum A."/>
            <person name="Steindorff A."/>
            <person name="Ohm R.A."/>
            <person name="Martin F."/>
            <person name="Silar P."/>
            <person name="Natvig D.O."/>
            <person name="Lalanne C."/>
            <person name="Gautier V."/>
            <person name="Ament-Velasquez S.L."/>
            <person name="Kruys A."/>
            <person name="Hutchinson M.I."/>
            <person name="Powell A.J."/>
            <person name="Barry K."/>
            <person name="Miller A.N."/>
            <person name="Grigoriev I.V."/>
            <person name="Debuchy R."/>
            <person name="Gladieux P."/>
            <person name="Hiltunen Thoren M."/>
            <person name="Johannesson H."/>
        </authorList>
    </citation>
    <scope>NUCLEOTIDE SEQUENCE</scope>
    <source>
        <strain evidence="2">PSN243</strain>
    </source>
</reference>
<dbReference type="Proteomes" id="UP001321760">
    <property type="component" value="Unassembled WGS sequence"/>
</dbReference>
<accession>A0AAV9GEB3</accession>
<evidence type="ECO:0000313" key="2">
    <source>
        <dbReference type="EMBL" id="KAK4446424.1"/>
    </source>
</evidence>
<gene>
    <name evidence="2" type="ORF">QBC34DRAFT_496935</name>
</gene>
<dbReference type="InterPro" id="IPR036770">
    <property type="entry name" value="Ankyrin_rpt-contain_sf"/>
</dbReference>
<proteinExistence type="predicted"/>
<dbReference type="AlphaFoldDB" id="A0AAV9GEB3"/>
<dbReference type="PANTHER" id="PTHR24121">
    <property type="entry name" value="NO MECHANORECEPTOR POTENTIAL C, ISOFORM D-RELATED"/>
    <property type="match status" value="1"/>
</dbReference>
<dbReference type="SMART" id="SM00248">
    <property type="entry name" value="ANK"/>
    <property type="match status" value="4"/>
</dbReference>
<protein>
    <submittedName>
        <fullName evidence="2">Uncharacterized protein</fullName>
    </submittedName>
</protein>
<reference evidence="2" key="2">
    <citation type="submission" date="2023-05" db="EMBL/GenBank/DDBJ databases">
        <authorList>
            <consortium name="Lawrence Berkeley National Laboratory"/>
            <person name="Steindorff A."/>
            <person name="Hensen N."/>
            <person name="Bonometti L."/>
            <person name="Westerberg I."/>
            <person name="Brannstrom I.O."/>
            <person name="Guillou S."/>
            <person name="Cros-Aarteil S."/>
            <person name="Calhoun S."/>
            <person name="Haridas S."/>
            <person name="Kuo A."/>
            <person name="Mondo S."/>
            <person name="Pangilinan J."/>
            <person name="Riley R."/>
            <person name="Labutti K."/>
            <person name="Andreopoulos B."/>
            <person name="Lipzen A."/>
            <person name="Chen C."/>
            <person name="Yanf M."/>
            <person name="Daum C."/>
            <person name="Ng V."/>
            <person name="Clum A."/>
            <person name="Ohm R."/>
            <person name="Martin F."/>
            <person name="Silar P."/>
            <person name="Natvig D."/>
            <person name="Lalanne C."/>
            <person name="Gautier V."/>
            <person name="Ament-Velasquez S.L."/>
            <person name="Kruys A."/>
            <person name="Hutchinson M.I."/>
            <person name="Powell A.J."/>
            <person name="Barry K."/>
            <person name="Miller A.N."/>
            <person name="Grigoriev I.V."/>
            <person name="Debuchy R."/>
            <person name="Gladieux P."/>
            <person name="Thoren M.H."/>
            <person name="Johannesson H."/>
        </authorList>
    </citation>
    <scope>NUCLEOTIDE SEQUENCE</scope>
    <source>
        <strain evidence="2">PSN243</strain>
    </source>
</reference>
<feature type="compositionally biased region" description="Polar residues" evidence="1">
    <location>
        <begin position="299"/>
        <end position="313"/>
    </location>
</feature>
<evidence type="ECO:0000313" key="3">
    <source>
        <dbReference type="Proteomes" id="UP001321760"/>
    </source>
</evidence>
<evidence type="ECO:0000256" key="1">
    <source>
        <dbReference type="SAM" id="MobiDB-lite"/>
    </source>
</evidence>